<gene>
    <name evidence="1" type="ORF">GCM10011425_13520</name>
</gene>
<accession>A0A917J6M6</accession>
<name>A0A917J6M6_9SPHI</name>
<protein>
    <submittedName>
        <fullName evidence="1">Uncharacterized protein</fullName>
    </submittedName>
</protein>
<dbReference type="EMBL" id="BMDO01000002">
    <property type="protein sequence ID" value="GGI50140.1"/>
    <property type="molecule type" value="Genomic_DNA"/>
</dbReference>
<reference evidence="1" key="2">
    <citation type="submission" date="2020-09" db="EMBL/GenBank/DDBJ databases">
        <authorList>
            <person name="Sun Q."/>
            <person name="Sedlacek I."/>
        </authorList>
    </citation>
    <scope>NUCLEOTIDE SEQUENCE</scope>
    <source>
        <strain evidence="1">CCM 8711</strain>
    </source>
</reference>
<evidence type="ECO:0000313" key="1">
    <source>
        <dbReference type="EMBL" id="GGI50140.1"/>
    </source>
</evidence>
<sequence length="200" mass="22633">MNRIIKVATAFLFFYLIYGALAYAQKSLPANSFNYDKSVSGISLQNRKSTSLVLGNSVWEKRFEKDDDFGFIRVECLNVNAKQLLRIGFFEGGTKNEVQVFQVSYKPKTYDLSSKTVKTKIPEFITGLKIKLGMSEQQVMKTVGDNCKVSGSKGLKVLNWHTTDAKSSVLKNYQAIGYFIEGKFNSKDQLVEYSFGFDYP</sequence>
<keyword evidence="2" id="KW-1185">Reference proteome</keyword>
<dbReference type="AlphaFoldDB" id="A0A917J6M6"/>
<organism evidence="1 2">
    <name type="scientific">Mucilaginibacter galii</name>
    <dbReference type="NCBI Taxonomy" id="2005073"/>
    <lineage>
        <taxon>Bacteria</taxon>
        <taxon>Pseudomonadati</taxon>
        <taxon>Bacteroidota</taxon>
        <taxon>Sphingobacteriia</taxon>
        <taxon>Sphingobacteriales</taxon>
        <taxon>Sphingobacteriaceae</taxon>
        <taxon>Mucilaginibacter</taxon>
    </lineage>
</organism>
<reference evidence="1" key="1">
    <citation type="journal article" date="2014" name="Int. J. Syst. Evol. Microbiol.">
        <title>Complete genome sequence of Corynebacterium casei LMG S-19264T (=DSM 44701T), isolated from a smear-ripened cheese.</title>
        <authorList>
            <consortium name="US DOE Joint Genome Institute (JGI-PGF)"/>
            <person name="Walter F."/>
            <person name="Albersmeier A."/>
            <person name="Kalinowski J."/>
            <person name="Ruckert C."/>
        </authorList>
    </citation>
    <scope>NUCLEOTIDE SEQUENCE</scope>
    <source>
        <strain evidence="1">CCM 8711</strain>
    </source>
</reference>
<evidence type="ECO:0000313" key="2">
    <source>
        <dbReference type="Proteomes" id="UP000662074"/>
    </source>
</evidence>
<comment type="caution">
    <text evidence="1">The sequence shown here is derived from an EMBL/GenBank/DDBJ whole genome shotgun (WGS) entry which is preliminary data.</text>
</comment>
<dbReference type="Proteomes" id="UP000662074">
    <property type="component" value="Unassembled WGS sequence"/>
</dbReference>
<dbReference type="RefSeq" id="WP_188415036.1">
    <property type="nucleotide sequence ID" value="NZ_BMDO01000002.1"/>
</dbReference>
<proteinExistence type="predicted"/>